<dbReference type="Pfam" id="PF00211">
    <property type="entry name" value="Guanylate_cyc"/>
    <property type="match status" value="1"/>
</dbReference>
<dbReference type="Gene3D" id="1.25.40.10">
    <property type="entry name" value="Tetratricopeptide repeat domain"/>
    <property type="match status" value="1"/>
</dbReference>
<dbReference type="SMART" id="SM00028">
    <property type="entry name" value="TPR"/>
    <property type="match status" value="4"/>
</dbReference>
<dbReference type="Proteomes" id="UP001165279">
    <property type="component" value="Unassembled WGS sequence"/>
</dbReference>
<dbReference type="Gene3D" id="3.30.70.1230">
    <property type="entry name" value="Nucleotide cyclase"/>
    <property type="match status" value="1"/>
</dbReference>
<name>A0ABS9NYL3_9RHOB</name>
<organism evidence="3 4">
    <name type="scientific">Ruegeria alba</name>
    <dbReference type="NCBI Taxonomy" id="2916756"/>
    <lineage>
        <taxon>Bacteria</taxon>
        <taxon>Pseudomonadati</taxon>
        <taxon>Pseudomonadota</taxon>
        <taxon>Alphaproteobacteria</taxon>
        <taxon>Rhodobacterales</taxon>
        <taxon>Roseobacteraceae</taxon>
        <taxon>Ruegeria</taxon>
    </lineage>
</organism>
<feature type="region of interest" description="Disordered" evidence="1">
    <location>
        <begin position="1"/>
        <end position="47"/>
    </location>
</feature>
<comment type="caution">
    <text evidence="3">The sequence shown here is derived from an EMBL/GenBank/DDBJ whole genome shotgun (WGS) entry which is preliminary data.</text>
</comment>
<dbReference type="PANTHER" id="PTHR43081:SF1">
    <property type="entry name" value="ADENYLATE CYCLASE, TERMINAL-DIFFERENTIATION SPECIFIC"/>
    <property type="match status" value="1"/>
</dbReference>
<dbReference type="InterPro" id="IPR011990">
    <property type="entry name" value="TPR-like_helical_dom_sf"/>
</dbReference>
<evidence type="ECO:0000259" key="2">
    <source>
        <dbReference type="PROSITE" id="PS50125"/>
    </source>
</evidence>
<dbReference type="RefSeq" id="WP_234162334.1">
    <property type="nucleotide sequence ID" value="NZ_JAKOEM010000012.1"/>
</dbReference>
<dbReference type="CDD" id="cd07302">
    <property type="entry name" value="CHD"/>
    <property type="match status" value="1"/>
</dbReference>
<dbReference type="InterPro" id="IPR019734">
    <property type="entry name" value="TPR_rpt"/>
</dbReference>
<protein>
    <submittedName>
        <fullName evidence="3">Adenylate/guanylate cyclase domain-containing protein</fullName>
    </submittedName>
</protein>
<evidence type="ECO:0000313" key="3">
    <source>
        <dbReference type="EMBL" id="MCG6559249.1"/>
    </source>
</evidence>
<dbReference type="SUPFAM" id="SSF55073">
    <property type="entry name" value="Nucleotide cyclase"/>
    <property type="match status" value="1"/>
</dbReference>
<proteinExistence type="predicted"/>
<dbReference type="PANTHER" id="PTHR43081">
    <property type="entry name" value="ADENYLATE CYCLASE, TERMINAL-DIFFERENTIATION SPECIFIC-RELATED"/>
    <property type="match status" value="1"/>
</dbReference>
<keyword evidence="4" id="KW-1185">Reference proteome</keyword>
<dbReference type="SUPFAM" id="SSF48452">
    <property type="entry name" value="TPR-like"/>
    <property type="match status" value="1"/>
</dbReference>
<dbReference type="InterPro" id="IPR001054">
    <property type="entry name" value="A/G_cyclase"/>
</dbReference>
<dbReference type="InterPro" id="IPR050697">
    <property type="entry name" value="Adenylyl/Guanylyl_Cyclase_3/4"/>
</dbReference>
<dbReference type="EMBL" id="JAKOEM010000012">
    <property type="protein sequence ID" value="MCG6559249.1"/>
    <property type="molecule type" value="Genomic_DNA"/>
</dbReference>
<dbReference type="PROSITE" id="PS50125">
    <property type="entry name" value="GUANYLATE_CYCLASE_2"/>
    <property type="match status" value="1"/>
</dbReference>
<evidence type="ECO:0000256" key="1">
    <source>
        <dbReference type="SAM" id="MobiDB-lite"/>
    </source>
</evidence>
<reference evidence="3" key="1">
    <citation type="submission" date="2022-02" db="EMBL/GenBank/DDBJ databases">
        <title>The genome sequence of Ruegeria sp. 1NDH52C.</title>
        <authorList>
            <person name="Du J."/>
        </authorList>
    </citation>
    <scope>NUCLEOTIDE SEQUENCE</scope>
    <source>
        <strain evidence="3">1NDH52C</strain>
    </source>
</reference>
<accession>A0ABS9NYL3</accession>
<dbReference type="Gene3D" id="3.40.50.10070">
    <property type="entry name" value="TolB, N-terminal domain"/>
    <property type="match status" value="1"/>
</dbReference>
<evidence type="ECO:0000313" key="4">
    <source>
        <dbReference type="Proteomes" id="UP001165279"/>
    </source>
</evidence>
<feature type="domain" description="Guanylate cyclase" evidence="2">
    <location>
        <begin position="58"/>
        <end position="167"/>
    </location>
</feature>
<dbReference type="Pfam" id="PF13432">
    <property type="entry name" value="TPR_16"/>
    <property type="match status" value="1"/>
</dbReference>
<dbReference type="InterPro" id="IPR029787">
    <property type="entry name" value="Nucleotide_cyclase"/>
</dbReference>
<gene>
    <name evidence="3" type="ORF">MB818_13625</name>
</gene>
<sequence length="626" mass="68683">MTEKSISPEPEAPVKSGGAAQPESETKTPTLGAEEPELTPASTLRSNGEKAAKQLEVCVGFVDVVGFSALMHSDEEGTFYRWTDLRDEVVLPLMQQHGGTLVKLTGDGILTTFGDPVAAVRWGRDLQIRARQRRQGLSLRISLNYCKVLRDRDDLLGDGVNIAARLQEFASAGGIILTQAVQDTISGNSEFETRTLGRLPMRKLGVTVPAYELVPDARYALEDTGQCMNLPSVAVMPFANSGGDQADEYLAAGISEGIVSQLSRHRDLIVISRSSTLAFGRQAIEPMSIGKALGARYLISGTLWRLGKNIRISAQLVDTEIGRNLTSLQRDFEQSNLFAIQDEIVESSLVHLLPSLLAEERRRTLRKKPTSFNAYDSYLKALDLIGDLERNAFEQARNHLEDAISADPSFSSPLAWLARWYSLNVGQGWSRDPQADAGKANTLAKKAIGLDAQDALALATYGHVQSYLFGDFETAIAYLDRAREANPSSSIAWLLSSVTLSSVGRRDEAIAAAERALRLSPFDQRLFVYYTFLGTVHYDAGNYPTAIKWLSRGLAENQRYTSGLRTLAVAQVAAGQLQNAQKSVARLLELEPGFSVSNYRRTHRHYSDPRLVDLFCTRLGQAGVPE</sequence>